<feature type="region of interest" description="Disordered" evidence="1">
    <location>
        <begin position="106"/>
        <end position="129"/>
    </location>
</feature>
<proteinExistence type="predicted"/>
<keyword evidence="3" id="KW-1185">Reference proteome</keyword>
<feature type="compositionally biased region" description="Polar residues" evidence="1">
    <location>
        <begin position="112"/>
        <end position="123"/>
    </location>
</feature>
<sequence length="129" mass="14310">MASPDIEEIYNVEEFSFNQLISSSAPNPYTKKSNLRRSTSNPTLHTIHTQDSDTNSVTTALSTEELFNKLQQIINSKTGNRANLKQSLLGEANNLITTLRTRFEFYLPPQPSSSHTNPGTANKTPEDPG</sequence>
<gene>
    <name evidence="2" type="ORF">LARSCL_LOCUS1615</name>
</gene>
<name>A0AAV1YXR1_9ARAC</name>
<evidence type="ECO:0000313" key="3">
    <source>
        <dbReference type="Proteomes" id="UP001497382"/>
    </source>
</evidence>
<comment type="caution">
    <text evidence="2">The sequence shown here is derived from an EMBL/GenBank/DDBJ whole genome shotgun (WGS) entry which is preliminary data.</text>
</comment>
<evidence type="ECO:0000256" key="1">
    <source>
        <dbReference type="SAM" id="MobiDB-lite"/>
    </source>
</evidence>
<protein>
    <submittedName>
        <fullName evidence="2">Uncharacterized protein</fullName>
    </submittedName>
</protein>
<dbReference type="Proteomes" id="UP001497382">
    <property type="component" value="Unassembled WGS sequence"/>
</dbReference>
<dbReference type="EMBL" id="CAXIEN010000009">
    <property type="protein sequence ID" value="CAL1263680.1"/>
    <property type="molecule type" value="Genomic_DNA"/>
</dbReference>
<dbReference type="AlphaFoldDB" id="A0AAV1YXR1"/>
<reference evidence="2 3" key="1">
    <citation type="submission" date="2024-04" db="EMBL/GenBank/DDBJ databases">
        <authorList>
            <person name="Rising A."/>
            <person name="Reimegard J."/>
            <person name="Sonavane S."/>
            <person name="Akerstrom W."/>
            <person name="Nylinder S."/>
            <person name="Hedman E."/>
            <person name="Kallberg Y."/>
        </authorList>
    </citation>
    <scope>NUCLEOTIDE SEQUENCE [LARGE SCALE GENOMIC DNA]</scope>
</reference>
<organism evidence="2 3">
    <name type="scientific">Larinioides sclopetarius</name>
    <dbReference type="NCBI Taxonomy" id="280406"/>
    <lineage>
        <taxon>Eukaryota</taxon>
        <taxon>Metazoa</taxon>
        <taxon>Ecdysozoa</taxon>
        <taxon>Arthropoda</taxon>
        <taxon>Chelicerata</taxon>
        <taxon>Arachnida</taxon>
        <taxon>Araneae</taxon>
        <taxon>Araneomorphae</taxon>
        <taxon>Entelegynae</taxon>
        <taxon>Araneoidea</taxon>
        <taxon>Araneidae</taxon>
        <taxon>Larinioides</taxon>
    </lineage>
</organism>
<feature type="region of interest" description="Disordered" evidence="1">
    <location>
        <begin position="23"/>
        <end position="55"/>
    </location>
</feature>
<accession>A0AAV1YXR1</accession>
<evidence type="ECO:0000313" key="2">
    <source>
        <dbReference type="EMBL" id="CAL1263680.1"/>
    </source>
</evidence>